<evidence type="ECO:0000313" key="2">
    <source>
        <dbReference type="Proteomes" id="UP000509750"/>
    </source>
</evidence>
<dbReference type="OrthoDB" id="340558at2157"/>
<dbReference type="GeneID" id="56027404"/>
<dbReference type="InterPro" id="IPR052927">
    <property type="entry name" value="DCC_oxidoreductase"/>
</dbReference>
<accession>A0A7D5KDL3</accession>
<name>A0A7D5KDL3_9EURY</name>
<dbReference type="KEGG" id="halg:HUG10_01185"/>
<evidence type="ECO:0000313" key="1">
    <source>
        <dbReference type="EMBL" id="QLG26236.1"/>
    </source>
</evidence>
<dbReference type="GO" id="GO:0015035">
    <property type="term" value="F:protein-disulfide reductase activity"/>
    <property type="evidence" value="ECO:0007669"/>
    <property type="project" value="InterPro"/>
</dbReference>
<dbReference type="InterPro" id="IPR007263">
    <property type="entry name" value="DCC1-like"/>
</dbReference>
<dbReference type="AlphaFoldDB" id="A0A7D5KDL3"/>
<organism evidence="1 2">
    <name type="scientific">Halorarum halophilum</name>
    <dbReference type="NCBI Taxonomy" id="2743090"/>
    <lineage>
        <taxon>Archaea</taxon>
        <taxon>Methanobacteriati</taxon>
        <taxon>Methanobacteriota</taxon>
        <taxon>Stenosarchaea group</taxon>
        <taxon>Halobacteria</taxon>
        <taxon>Halobacteriales</taxon>
        <taxon>Haloferacaceae</taxon>
        <taxon>Halorarum</taxon>
    </lineage>
</organism>
<dbReference type="EMBL" id="CP058529">
    <property type="protein sequence ID" value="QLG26236.1"/>
    <property type="molecule type" value="Genomic_DNA"/>
</dbReference>
<gene>
    <name evidence="1" type="ORF">HUG10_01185</name>
</gene>
<protein>
    <submittedName>
        <fullName evidence="1">Thiol-disulfide oxidoreductase DCC family protein</fullName>
    </submittedName>
</protein>
<proteinExistence type="predicted"/>
<dbReference type="PANTHER" id="PTHR33639">
    <property type="entry name" value="THIOL-DISULFIDE OXIDOREDUCTASE DCC"/>
    <property type="match status" value="1"/>
</dbReference>
<reference evidence="1 2" key="1">
    <citation type="submission" date="2020-07" db="EMBL/GenBank/DDBJ databases">
        <title>Gai3-2, isolated from salt lake.</title>
        <authorList>
            <person name="Cui H."/>
            <person name="Shi X."/>
        </authorList>
    </citation>
    <scope>NUCLEOTIDE SEQUENCE [LARGE SCALE GENOMIC DNA]</scope>
    <source>
        <strain evidence="1 2">Gai3-2</strain>
    </source>
</reference>
<dbReference type="Proteomes" id="UP000509750">
    <property type="component" value="Chromosome"/>
</dbReference>
<keyword evidence="2" id="KW-1185">Reference proteome</keyword>
<dbReference type="PANTHER" id="PTHR33639:SF2">
    <property type="entry name" value="DUF393 DOMAIN-CONTAINING PROTEIN"/>
    <property type="match status" value="1"/>
</dbReference>
<sequence length="159" mass="17681">MSDEGSAADDPLAGLDTTEHPVLLFDGVCNLCNGVVRNVVRFDAAGTFRFAPLQSEVGRALQERHGLDADEFDSFVLVEGGRAFEKSTAALRVARRLDGPWPLLWPLVYSPERLRDAGYDLVASRRYRLFGRTDECQLPPPELRERFADRALDDVSGTQ</sequence>
<dbReference type="Pfam" id="PF04134">
    <property type="entry name" value="DCC1-like"/>
    <property type="match status" value="1"/>
</dbReference>
<dbReference type="RefSeq" id="WP_179167811.1">
    <property type="nucleotide sequence ID" value="NZ_CP058529.1"/>
</dbReference>